<name>A0A1B8A7D0_FUSPO</name>
<sequence length="122" mass="13410">MHLISKYPKDVCSVRNSGSVQSRHPGLDAYVTGSTGLDRPAVQRAWTEPPALTGLVPRSDQNLVWRSSFGVVVPSYAQQPPAQPACRTANFLLCNICFIDFEDCTIYSPNNMGLKWAVQAVQ</sequence>
<reference evidence="1 2" key="1">
    <citation type="submission" date="2016-06" db="EMBL/GenBank/DDBJ databases">
        <title>Living apart together: crosstalk between the core and supernumerary genomes in a fungal plant pathogen.</title>
        <authorList>
            <person name="Vanheule A."/>
            <person name="Audenaert K."/>
            <person name="Warris S."/>
            <person name="Van De Geest H."/>
            <person name="Schijlen E."/>
            <person name="Hofte M."/>
            <person name="De Saeger S."/>
            <person name="Haesaert G."/>
            <person name="Waalwijk C."/>
            <person name="Van Der Lee T."/>
        </authorList>
    </citation>
    <scope>NUCLEOTIDE SEQUENCE [LARGE SCALE GENOMIC DNA]</scope>
    <source>
        <strain evidence="1 2">2516</strain>
    </source>
</reference>
<comment type="caution">
    <text evidence="1">The sequence shown here is derived from an EMBL/GenBank/DDBJ whole genome shotgun (WGS) entry which is preliminary data.</text>
</comment>
<protein>
    <submittedName>
        <fullName evidence="1">Uncharacterized protein</fullName>
    </submittedName>
</protein>
<keyword evidence="2" id="KW-1185">Reference proteome</keyword>
<evidence type="ECO:0000313" key="1">
    <source>
        <dbReference type="EMBL" id="OBS16384.1"/>
    </source>
</evidence>
<accession>A0A1B8A7D0</accession>
<proteinExistence type="predicted"/>
<dbReference type="Proteomes" id="UP000091967">
    <property type="component" value="Unassembled WGS sequence"/>
</dbReference>
<evidence type="ECO:0000313" key="2">
    <source>
        <dbReference type="Proteomes" id="UP000091967"/>
    </source>
</evidence>
<dbReference type="EMBL" id="LYXU01000099">
    <property type="protein sequence ID" value="OBS16384.1"/>
    <property type="molecule type" value="Genomic_DNA"/>
</dbReference>
<organism evidence="1 2">
    <name type="scientific">Fusarium poae</name>
    <dbReference type="NCBI Taxonomy" id="36050"/>
    <lineage>
        <taxon>Eukaryota</taxon>
        <taxon>Fungi</taxon>
        <taxon>Dikarya</taxon>
        <taxon>Ascomycota</taxon>
        <taxon>Pezizomycotina</taxon>
        <taxon>Sordariomycetes</taxon>
        <taxon>Hypocreomycetidae</taxon>
        <taxon>Hypocreales</taxon>
        <taxon>Nectriaceae</taxon>
        <taxon>Fusarium</taxon>
    </lineage>
</organism>
<dbReference type="AlphaFoldDB" id="A0A1B8A7D0"/>
<gene>
    <name evidence="1" type="ORF">FPOA_12963</name>
</gene>